<dbReference type="AlphaFoldDB" id="A0ABD0YW54"/>
<dbReference type="GO" id="GO:0016787">
    <property type="term" value="F:hydrolase activity"/>
    <property type="evidence" value="ECO:0007669"/>
    <property type="project" value="UniProtKB-KW"/>
</dbReference>
<protein>
    <recommendedName>
        <fullName evidence="3">Sphingomyelin phosphodiesterase C-terminal domain-containing protein</fullName>
    </recommendedName>
</protein>
<keyword evidence="5" id="KW-1185">Reference proteome</keyword>
<evidence type="ECO:0000313" key="4">
    <source>
        <dbReference type="EMBL" id="KAL1139956.1"/>
    </source>
</evidence>
<evidence type="ECO:0000313" key="5">
    <source>
        <dbReference type="Proteomes" id="UP001558652"/>
    </source>
</evidence>
<dbReference type="Pfam" id="PF19272">
    <property type="entry name" value="ASMase_C"/>
    <property type="match status" value="1"/>
</dbReference>
<evidence type="ECO:0000256" key="2">
    <source>
        <dbReference type="ARBA" id="ARBA00023180"/>
    </source>
</evidence>
<accession>A0ABD0YW54</accession>
<feature type="domain" description="Sphingomyelin phosphodiesterase C-terminal" evidence="3">
    <location>
        <begin position="3"/>
        <end position="138"/>
    </location>
</feature>
<dbReference type="PANTHER" id="PTHR10340:SF57">
    <property type="entry name" value="METALLOPHOS DOMAIN-CONTAINING PROTEIN"/>
    <property type="match status" value="1"/>
</dbReference>
<reference evidence="4 5" key="1">
    <citation type="submission" date="2024-07" db="EMBL/GenBank/DDBJ databases">
        <title>Chromosome-level genome assembly of the water stick insect Ranatra chinensis (Heteroptera: Nepidae).</title>
        <authorList>
            <person name="Liu X."/>
        </authorList>
    </citation>
    <scope>NUCLEOTIDE SEQUENCE [LARGE SCALE GENOMIC DNA]</scope>
    <source>
        <strain evidence="4">Cailab_2021Rc</strain>
        <tissue evidence="4">Muscle</tissue>
    </source>
</reference>
<proteinExistence type="predicted"/>
<organism evidence="4 5">
    <name type="scientific">Ranatra chinensis</name>
    <dbReference type="NCBI Taxonomy" id="642074"/>
    <lineage>
        <taxon>Eukaryota</taxon>
        <taxon>Metazoa</taxon>
        <taxon>Ecdysozoa</taxon>
        <taxon>Arthropoda</taxon>
        <taxon>Hexapoda</taxon>
        <taxon>Insecta</taxon>
        <taxon>Pterygota</taxon>
        <taxon>Neoptera</taxon>
        <taxon>Paraneoptera</taxon>
        <taxon>Hemiptera</taxon>
        <taxon>Heteroptera</taxon>
        <taxon>Panheteroptera</taxon>
        <taxon>Nepomorpha</taxon>
        <taxon>Nepidae</taxon>
        <taxon>Ranatrinae</taxon>
        <taxon>Ranatra</taxon>
    </lineage>
</organism>
<comment type="caution">
    <text evidence="4">The sequence shown here is derived from an EMBL/GenBank/DDBJ whole genome shotgun (WGS) entry which is preliminary data.</text>
</comment>
<dbReference type="InterPro" id="IPR045473">
    <property type="entry name" value="ASM_C"/>
</dbReference>
<dbReference type="Proteomes" id="UP001558652">
    <property type="component" value="Unassembled WGS sequence"/>
</dbReference>
<sequence length="183" mass="20141">MLMAPAVSPRRTSSGPNNPAVRLYKFETSSGQVLDYTQYYLDLNLANQKDYADWQPEYNLTSYYGLTEVTAQSLHELAYTFTDQKSYSHLFSRYYEANAVRLYPSPEVGGCDASCAQTHYCAVTRLEYSQFRHCLEAAASALASSAAPPALARPLLLLLQLLLPLLLLAAAPSTLGQSQLAAT</sequence>
<dbReference type="PANTHER" id="PTHR10340">
    <property type="entry name" value="SPHINGOMYELIN PHOSPHODIESTERASE"/>
    <property type="match status" value="1"/>
</dbReference>
<evidence type="ECO:0000259" key="3">
    <source>
        <dbReference type="Pfam" id="PF19272"/>
    </source>
</evidence>
<keyword evidence="2" id="KW-0325">Glycoprotein</keyword>
<gene>
    <name evidence="4" type="ORF">AAG570_006933</name>
</gene>
<name>A0ABD0YW54_9HEMI</name>
<dbReference type="EMBL" id="JBFDAA010000002">
    <property type="protein sequence ID" value="KAL1139956.1"/>
    <property type="molecule type" value="Genomic_DNA"/>
</dbReference>
<keyword evidence="1" id="KW-0378">Hydrolase</keyword>
<evidence type="ECO:0000256" key="1">
    <source>
        <dbReference type="ARBA" id="ARBA00022801"/>
    </source>
</evidence>